<dbReference type="InterPro" id="IPR013785">
    <property type="entry name" value="Aldolase_TIM"/>
</dbReference>
<dbReference type="EMBL" id="JAUQTB010000003">
    <property type="protein sequence ID" value="MDO7906386.1"/>
    <property type="molecule type" value="Genomic_DNA"/>
</dbReference>
<dbReference type="Proteomes" id="UP001240171">
    <property type="component" value="Unassembled WGS sequence"/>
</dbReference>
<dbReference type="RefSeq" id="WP_305023582.1">
    <property type="nucleotide sequence ID" value="NZ_JAUQTB010000003.1"/>
</dbReference>
<dbReference type="Gene3D" id="3.20.20.70">
    <property type="entry name" value="Aldolase class I"/>
    <property type="match status" value="1"/>
</dbReference>
<evidence type="ECO:0000313" key="3">
    <source>
        <dbReference type="Proteomes" id="UP001240171"/>
    </source>
</evidence>
<evidence type="ECO:0000313" key="2">
    <source>
        <dbReference type="EMBL" id="MDO7906386.1"/>
    </source>
</evidence>
<comment type="function">
    <text evidence="1">Regulates expression of the glpD operon. In the presence of glycerol 3-phosphate (G3P) causes antitermination of transcription of glpD at the inverted repeat of the leader region to enhance its transcription. Binds and stabilizes glpD leader mRNA.</text>
</comment>
<evidence type="ECO:0000256" key="1">
    <source>
        <dbReference type="PIRNR" id="PIRNR016897"/>
    </source>
</evidence>
<dbReference type="PANTHER" id="PTHR35787:SF1">
    <property type="entry name" value="GLYCEROL UPTAKE OPERON ANTITERMINATOR REGULATORY PROTEIN"/>
    <property type="match status" value="1"/>
</dbReference>
<name>A0ABT9CFC4_9BACL</name>
<protein>
    <recommendedName>
        <fullName evidence="1">Glycerol uptake operon antiterminator regulatory protein</fullName>
    </recommendedName>
</protein>
<organism evidence="2 3">
    <name type="scientific">Paenibacillus lacisoli</name>
    <dbReference type="NCBI Taxonomy" id="3064525"/>
    <lineage>
        <taxon>Bacteria</taxon>
        <taxon>Bacillati</taxon>
        <taxon>Bacillota</taxon>
        <taxon>Bacilli</taxon>
        <taxon>Bacillales</taxon>
        <taxon>Paenibacillaceae</taxon>
        <taxon>Paenibacillus</taxon>
    </lineage>
</organism>
<dbReference type="PIRSF" id="PIRSF016897">
    <property type="entry name" value="GlpP"/>
    <property type="match status" value="1"/>
</dbReference>
<dbReference type="InterPro" id="IPR006699">
    <property type="entry name" value="GlpP"/>
</dbReference>
<keyword evidence="1" id="KW-0804">Transcription</keyword>
<keyword evidence="3" id="KW-1185">Reference proteome</keyword>
<dbReference type="PANTHER" id="PTHR35787">
    <property type="entry name" value="GLYCEROL UPTAKE OPERON ANTITERMINATOR REGULATORY PROTEIN"/>
    <property type="match status" value="1"/>
</dbReference>
<comment type="caution">
    <text evidence="2">The sequence shown here is derived from an EMBL/GenBank/DDBJ whole genome shotgun (WGS) entry which is preliminary data.</text>
</comment>
<keyword evidence="1" id="KW-0694">RNA-binding</keyword>
<dbReference type="Pfam" id="PF04309">
    <property type="entry name" value="G3P_antiterm"/>
    <property type="match status" value="1"/>
</dbReference>
<reference evidence="2 3" key="1">
    <citation type="submission" date="2023-07" db="EMBL/GenBank/DDBJ databases">
        <title>Paenibacillus sp. JX-17 nov. isolated from soil.</title>
        <authorList>
            <person name="Wan Y."/>
            <person name="Liu B."/>
        </authorList>
    </citation>
    <scope>NUCLEOTIDE SEQUENCE [LARGE SCALE GENOMIC DNA]</scope>
    <source>
        <strain evidence="2 3">JX-17</strain>
    </source>
</reference>
<keyword evidence="1" id="KW-0805">Transcription regulation</keyword>
<gene>
    <name evidence="2" type="ORF">Q5741_08145</name>
</gene>
<proteinExistence type="predicted"/>
<sequence length="189" mass="21294">MEQKMKHFGGQRILPAAKNMKQFERLLDSTYTYGIFLDTHVAQLRSIYELARGRNKQMFLHADLVQGLKNDEYAAEYLCQEIRPYGLISTRAGVIQRARQKGIIAIQRMFLLDTIAMEKSYALIEKTRPDYIEVLPGVIPHMIEEVYARTGIPVLAGGLIRTSADVEAALNAGAAAVTTSNKELFRQFA</sequence>
<accession>A0ABT9CFC4</accession>
<keyword evidence="1" id="KW-0319">Glycerol metabolism</keyword>
<dbReference type="SUPFAM" id="SSF110391">
    <property type="entry name" value="GlpP-like"/>
    <property type="match status" value="1"/>
</dbReference>